<dbReference type="Proteomes" id="UP000610931">
    <property type="component" value="Unassembled WGS sequence"/>
</dbReference>
<dbReference type="InterPro" id="IPR013519">
    <property type="entry name" value="Int_alpha_beta-p"/>
</dbReference>
<dbReference type="Pfam" id="PF13517">
    <property type="entry name" value="FG-GAP_3"/>
    <property type="match status" value="5"/>
</dbReference>
<dbReference type="PANTHER" id="PTHR16026:SF0">
    <property type="entry name" value="CARTILAGE ACIDIC PROTEIN 1"/>
    <property type="match status" value="1"/>
</dbReference>
<comment type="caution">
    <text evidence="5">The sequence shown here is derived from an EMBL/GenBank/DDBJ whole genome shotgun (WGS) entry which is preliminary data.</text>
</comment>
<dbReference type="EMBL" id="JAELVQ010000013">
    <property type="protein sequence ID" value="MBJ6368624.1"/>
    <property type="molecule type" value="Genomic_DNA"/>
</dbReference>
<dbReference type="RefSeq" id="WP_199115386.1">
    <property type="nucleotide sequence ID" value="NZ_JAELVQ010000013.1"/>
</dbReference>
<evidence type="ECO:0000313" key="5">
    <source>
        <dbReference type="EMBL" id="MBJ6368624.1"/>
    </source>
</evidence>
<dbReference type="InterPro" id="IPR028994">
    <property type="entry name" value="Integrin_alpha_N"/>
</dbReference>
<evidence type="ECO:0000313" key="6">
    <source>
        <dbReference type="Proteomes" id="UP000610931"/>
    </source>
</evidence>
<dbReference type="Gene3D" id="2.130.10.130">
    <property type="entry name" value="Integrin alpha, N-terminal"/>
    <property type="match status" value="3"/>
</dbReference>
<feature type="domain" description="ASPIC/UnbV" evidence="4">
    <location>
        <begin position="553"/>
        <end position="619"/>
    </location>
</feature>
<keyword evidence="2" id="KW-0677">Repeat</keyword>
<evidence type="ECO:0000256" key="3">
    <source>
        <dbReference type="ARBA" id="ARBA00023180"/>
    </source>
</evidence>
<evidence type="ECO:0000256" key="2">
    <source>
        <dbReference type="ARBA" id="ARBA00022737"/>
    </source>
</evidence>
<dbReference type="SUPFAM" id="SSF69318">
    <property type="entry name" value="Integrin alpha N-terminal domain"/>
    <property type="match status" value="3"/>
</dbReference>
<dbReference type="InterPro" id="IPR013517">
    <property type="entry name" value="FG-GAP"/>
</dbReference>
<keyword evidence="6" id="KW-1185">Reference proteome</keyword>
<organism evidence="5 6">
    <name type="scientific">Snuella sedimenti</name>
    <dbReference type="NCBI Taxonomy" id="2798802"/>
    <lineage>
        <taxon>Bacteria</taxon>
        <taxon>Pseudomonadati</taxon>
        <taxon>Bacteroidota</taxon>
        <taxon>Flavobacteriia</taxon>
        <taxon>Flavobacteriales</taxon>
        <taxon>Flavobacteriaceae</taxon>
        <taxon>Snuella</taxon>
    </lineage>
</organism>
<reference evidence="5" key="1">
    <citation type="submission" date="2020-12" db="EMBL/GenBank/DDBJ databases">
        <title>Snuella sp. nov., isolated from sediment in Incheon.</title>
        <authorList>
            <person name="Kim W."/>
        </authorList>
    </citation>
    <scope>NUCLEOTIDE SEQUENCE</scope>
    <source>
        <strain evidence="5">CAU 1569</strain>
    </source>
</reference>
<sequence length="1135" mass="127665">MRIKEILGLTLCLTLVCTCKKNEEHNNGKQYPNKFDKKSVNEDEQVLYTMLNPLESGIRFINALTETPDMNGFFYEYYYNGAGVSVTDVNNDGLQDILFISSLRKNQLYLNNGNLKFKDITQESGLVYSSGYRTGVTNVDINNDGLMDFYISKSGKYDDPTKRKNELWVNHGPNQHGIPTFKEQAELYNLDIDMCSTQAAFFDYDLDGDLDMFLINHYTSPFDYKDVNKLIKKEGVVTGDRLYQNNNGKFYDVTKKAGITNINRLSYGLGVSIGDLNNDGWPDIYVANDYEGKDFLYLNNKNGKFTDVANQSIKHVSFYSMGTDIGDINNDGWMDFISLDMMAADNYTIKTSMSAMEPDKFGDVVKKGLHYQYMYNALQINNGTIGENSTPVFSDVAQLAGVASTDWSWGPLIFDMDNDGQQDIFVSNGIKKDFRNNDFIIKQRNRKEKINNQNRDTYINNILDEMPTRKKQNYFFKNNGDLTFSDMSTSWVSSLPTSSNGAAYADLDNDGDLDIVVNNADDVSLIYKNNAREQDRGNFLKLHFKGNNKNTKGVGARVTVKTKESNQTKENYTTRGFQSAIGNVLHFGIGDIDSIDTLIVNWPDGKHQQLINIKANQDIVLNYSEAKNNTPNKLNTSLQFKTLSKEESPIYWKHQQNEYNDFKREILLPHKMSQQGPAIAIGDINGDGLDDIYLGGALGQTSHLYLQNPDGSFKIEQDLVFNNQKNREDTDAVFFDADNDGDLDLYVVSGGNEKDMSSSYYQDNFYLNNNGVLVQSNKSIPAINSSGSCVRAFDFDNDGDLDLFLGGRQTPGKYPLPTNSYLLKNESDGKTIAFKDVSKELFQDLESIGMVTDALPIDLNEDGKQDLLIVGEWMPVKAFLNTDQGFKDITNRAGLNLSNGWWNTIKAADFDNDGDLDLIVGNLGSNYKYKAIPEKPFKIYASDFDKTGTLDIVLSYYEGNNLFPLRGRSCSSQQMPFIKKKFETYDAFGKASLIDVYGAENLNKAVSYEANTFESAYFENTGKGHFKFHPLPKHAQISSINDILIDDFDKDDNLDVIIGGNLYNAEVETPRNDASYGLFMKGDGHGGFLPVPMYKSGLNISGEIRKITKININGKSKPMLLFALNDDALKFVTKN</sequence>
<proteinExistence type="predicted"/>
<keyword evidence="3" id="KW-0325">Glycoprotein</keyword>
<evidence type="ECO:0000259" key="4">
    <source>
        <dbReference type="Pfam" id="PF07593"/>
    </source>
</evidence>
<evidence type="ECO:0000256" key="1">
    <source>
        <dbReference type="ARBA" id="ARBA00022729"/>
    </source>
</evidence>
<dbReference type="Pfam" id="PF07593">
    <property type="entry name" value="UnbV_ASPIC"/>
    <property type="match status" value="1"/>
</dbReference>
<protein>
    <submittedName>
        <fullName evidence="5">VCBS repeat-containing protein</fullName>
    </submittedName>
</protein>
<dbReference type="InterPro" id="IPR011519">
    <property type="entry name" value="UnbV_ASPIC"/>
</dbReference>
<dbReference type="AlphaFoldDB" id="A0A8J7J4Q8"/>
<dbReference type="InterPro" id="IPR027039">
    <property type="entry name" value="Crtac1"/>
</dbReference>
<keyword evidence="1" id="KW-0732">Signal</keyword>
<dbReference type="PANTHER" id="PTHR16026">
    <property type="entry name" value="CARTILAGE ACIDIC PROTEIN 1"/>
    <property type="match status" value="1"/>
</dbReference>
<name>A0A8J7J4Q8_9FLAO</name>
<gene>
    <name evidence="5" type="ORF">JF259_11040</name>
</gene>
<dbReference type="SMART" id="SM00191">
    <property type="entry name" value="Int_alpha"/>
    <property type="match status" value="3"/>
</dbReference>
<accession>A0A8J7J4Q8</accession>